<keyword evidence="2" id="KW-1185">Reference proteome</keyword>
<name>A0ABV1GBU3_9FIRM</name>
<gene>
    <name evidence="1" type="ORF">WMO24_02120</name>
</gene>
<protein>
    <recommendedName>
        <fullName evidence="3">DUF2007 domain-containing protein</fullName>
    </recommendedName>
</protein>
<dbReference type="EMBL" id="JBBMFA010000044">
    <property type="protein sequence ID" value="MEQ2519239.1"/>
    <property type="molecule type" value="Genomic_DNA"/>
</dbReference>
<comment type="caution">
    <text evidence="1">The sequence shown here is derived from an EMBL/GenBank/DDBJ whole genome shotgun (WGS) entry which is preliminary data.</text>
</comment>
<proteinExistence type="predicted"/>
<dbReference type="Proteomes" id="UP001477672">
    <property type="component" value="Unassembled WGS sequence"/>
</dbReference>
<evidence type="ECO:0000313" key="2">
    <source>
        <dbReference type="Proteomes" id="UP001477672"/>
    </source>
</evidence>
<accession>A0ABV1GBU3</accession>
<evidence type="ECO:0008006" key="3">
    <source>
        <dbReference type="Google" id="ProtNLM"/>
    </source>
</evidence>
<evidence type="ECO:0000313" key="1">
    <source>
        <dbReference type="EMBL" id="MEQ2519239.1"/>
    </source>
</evidence>
<organism evidence="1 2">
    <name type="scientific">Ruthenibacterium intestinale</name>
    <dbReference type="NCBI Taxonomy" id="3133163"/>
    <lineage>
        <taxon>Bacteria</taxon>
        <taxon>Bacillati</taxon>
        <taxon>Bacillota</taxon>
        <taxon>Clostridia</taxon>
        <taxon>Eubacteriales</taxon>
        <taxon>Oscillospiraceae</taxon>
        <taxon>Ruthenibacterium</taxon>
    </lineage>
</organism>
<reference evidence="1 2" key="1">
    <citation type="submission" date="2024-03" db="EMBL/GenBank/DDBJ databases">
        <title>Human intestinal bacterial collection.</title>
        <authorList>
            <person name="Pauvert C."/>
            <person name="Hitch T.C.A."/>
            <person name="Clavel T."/>
        </authorList>
    </citation>
    <scope>NUCLEOTIDE SEQUENCE [LARGE SCALE GENOMIC DNA]</scope>
    <source>
        <strain evidence="1 2">CLA-JM-H11</strain>
    </source>
</reference>
<sequence>MGPSGEKASALCRALEQAGIACESEYRNGHNILGGGHSRFGTIGAMESAGIHYVYVKRKDRDAAEEVARQVLR</sequence>